<feature type="transmembrane region" description="Helical" evidence="1">
    <location>
        <begin position="412"/>
        <end position="434"/>
    </location>
</feature>
<feature type="transmembrane region" description="Helical" evidence="1">
    <location>
        <begin position="345"/>
        <end position="366"/>
    </location>
</feature>
<dbReference type="KEGG" id="tet:TTHERM_00285320"/>
<feature type="transmembrane region" description="Helical" evidence="1">
    <location>
        <begin position="210"/>
        <end position="229"/>
    </location>
</feature>
<feature type="transmembrane region" description="Helical" evidence="1">
    <location>
        <begin position="440"/>
        <end position="460"/>
    </location>
</feature>
<dbReference type="EMBL" id="GG662651">
    <property type="protein sequence ID" value="EAR98301.1"/>
    <property type="molecule type" value="Genomic_DNA"/>
</dbReference>
<dbReference type="InterPro" id="IPR036259">
    <property type="entry name" value="MFS_trans_sf"/>
</dbReference>
<dbReference type="RefSeq" id="XP_001018546.1">
    <property type="nucleotide sequence ID" value="XM_001018546.1"/>
</dbReference>
<feature type="transmembrane region" description="Helical" evidence="1">
    <location>
        <begin position="313"/>
        <end position="333"/>
    </location>
</feature>
<feature type="transmembrane region" description="Helical" evidence="1">
    <location>
        <begin position="273"/>
        <end position="293"/>
    </location>
</feature>
<dbReference type="InParanoid" id="I7M216"/>
<dbReference type="SUPFAM" id="SSF103473">
    <property type="entry name" value="MFS general substrate transporter"/>
    <property type="match status" value="1"/>
</dbReference>
<feature type="transmembrane region" description="Helical" evidence="1">
    <location>
        <begin position="171"/>
        <end position="190"/>
    </location>
</feature>
<feature type="transmembrane region" description="Helical" evidence="1">
    <location>
        <begin position="372"/>
        <end position="391"/>
    </location>
</feature>
<keyword evidence="3" id="KW-1185">Reference proteome</keyword>
<organism evidence="2 3">
    <name type="scientific">Tetrahymena thermophila (strain SB210)</name>
    <dbReference type="NCBI Taxonomy" id="312017"/>
    <lineage>
        <taxon>Eukaryota</taxon>
        <taxon>Sar</taxon>
        <taxon>Alveolata</taxon>
        <taxon>Ciliophora</taxon>
        <taxon>Intramacronucleata</taxon>
        <taxon>Oligohymenophorea</taxon>
        <taxon>Hymenostomatida</taxon>
        <taxon>Tetrahymenina</taxon>
        <taxon>Tetrahymenidae</taxon>
        <taxon>Tetrahymena</taxon>
    </lineage>
</organism>
<evidence type="ECO:0000256" key="1">
    <source>
        <dbReference type="SAM" id="Phobius"/>
    </source>
</evidence>
<proteinExistence type="predicted"/>
<dbReference type="HOGENOM" id="CLU_568047_0_0_1"/>
<keyword evidence="1" id="KW-0472">Membrane</keyword>
<sequence>MTKNKSQITQHNRSDIICSGPRFKDTQSISQNRFIFLILLSVAMGFINYINADRQVQIQNGIYPNSDNKNQSGYEINFQWIEIWCNLPNCFFTPLILGYLSDFISIQYLLNFTSIVQLFSTIFLYLYYCSGYVQFYVLSRIFFSISNEGLQNATFNLVYEYSNMYKCESKYFSLHSIFGYNIQRILPYIFALVYNQSPETKQAIYDNQPAFYSQYLVFNLISCIIMAFINKKNQIKERNEEQLDPAFLVARIAPQQKFSFYEALTYIFKQNSFFTQQCLIGGITLGFTSFYFQSNGLISSMIKECGFELYMEINFSTKGFTQISAFVFLYFIGKRMDDYGKKFKFYLFWYCIIGLAALNIFLNLIYFFSNQIIINVIVYIFLFFIGLQYYCSFMAMNSIIFWYNQWFQRGMGYGLFSCSFNTFSTVSTLITIYYADKYPVPLSIIIMIAIIFIILIFKYFQINKIKIQKESPSMQRQEQNN</sequence>
<dbReference type="Gene3D" id="1.20.1250.20">
    <property type="entry name" value="MFS general substrate transporter like domains"/>
    <property type="match status" value="1"/>
</dbReference>
<dbReference type="GeneID" id="7840075"/>
<dbReference type="AlphaFoldDB" id="I7M216"/>
<reference evidence="3" key="1">
    <citation type="journal article" date="2006" name="PLoS Biol.">
        <title>Macronuclear genome sequence of the ciliate Tetrahymena thermophila, a model eukaryote.</title>
        <authorList>
            <person name="Eisen J.A."/>
            <person name="Coyne R.S."/>
            <person name="Wu M."/>
            <person name="Wu D."/>
            <person name="Thiagarajan M."/>
            <person name="Wortman J.R."/>
            <person name="Badger J.H."/>
            <person name="Ren Q."/>
            <person name="Amedeo P."/>
            <person name="Jones K.M."/>
            <person name="Tallon L.J."/>
            <person name="Delcher A.L."/>
            <person name="Salzberg S.L."/>
            <person name="Silva J.C."/>
            <person name="Haas B.J."/>
            <person name="Majoros W.H."/>
            <person name="Farzad M."/>
            <person name="Carlton J.M."/>
            <person name="Smith R.K. Jr."/>
            <person name="Garg J."/>
            <person name="Pearlman R.E."/>
            <person name="Karrer K.M."/>
            <person name="Sun L."/>
            <person name="Manning G."/>
            <person name="Elde N.C."/>
            <person name="Turkewitz A.P."/>
            <person name="Asai D.J."/>
            <person name="Wilkes D.E."/>
            <person name="Wang Y."/>
            <person name="Cai H."/>
            <person name="Collins K."/>
            <person name="Stewart B.A."/>
            <person name="Lee S.R."/>
            <person name="Wilamowska K."/>
            <person name="Weinberg Z."/>
            <person name="Ruzzo W.L."/>
            <person name="Wloga D."/>
            <person name="Gaertig J."/>
            <person name="Frankel J."/>
            <person name="Tsao C.-C."/>
            <person name="Gorovsky M.A."/>
            <person name="Keeling P.J."/>
            <person name="Waller R.F."/>
            <person name="Patron N.J."/>
            <person name="Cherry J.M."/>
            <person name="Stover N.A."/>
            <person name="Krieger C.J."/>
            <person name="del Toro C."/>
            <person name="Ryder H.F."/>
            <person name="Williamson S.C."/>
            <person name="Barbeau R.A."/>
            <person name="Hamilton E.P."/>
            <person name="Orias E."/>
        </authorList>
    </citation>
    <scope>NUCLEOTIDE SEQUENCE [LARGE SCALE GENOMIC DNA]</scope>
    <source>
        <strain evidence="3">SB210</strain>
    </source>
</reference>
<dbReference type="Proteomes" id="UP000009168">
    <property type="component" value="Unassembled WGS sequence"/>
</dbReference>
<feature type="transmembrane region" description="Helical" evidence="1">
    <location>
        <begin position="108"/>
        <end position="128"/>
    </location>
</feature>
<evidence type="ECO:0000313" key="2">
    <source>
        <dbReference type="EMBL" id="EAR98301.1"/>
    </source>
</evidence>
<accession>I7M216</accession>
<keyword evidence="1" id="KW-1133">Transmembrane helix</keyword>
<name>I7M216_TETTS</name>
<keyword evidence="1 2" id="KW-0812">Transmembrane</keyword>
<evidence type="ECO:0000313" key="3">
    <source>
        <dbReference type="Proteomes" id="UP000009168"/>
    </source>
</evidence>
<protein>
    <submittedName>
        <fullName evidence="2">Transmembrane protein, putative</fullName>
    </submittedName>
</protein>
<feature type="transmembrane region" description="Helical" evidence="1">
    <location>
        <begin position="34"/>
        <end position="52"/>
    </location>
</feature>
<gene>
    <name evidence="2" type="ORF">TTHERM_00285320</name>
</gene>